<keyword evidence="3" id="KW-1185">Reference proteome</keyword>
<protein>
    <submittedName>
        <fullName evidence="2">Immunity protein 17</fullName>
    </submittedName>
</protein>
<proteinExistence type="predicted"/>
<dbReference type="OrthoDB" id="1094464at2"/>
<organism evidence="2 3">
    <name type="scientific">Prosthecobacter debontii</name>
    <dbReference type="NCBI Taxonomy" id="48467"/>
    <lineage>
        <taxon>Bacteria</taxon>
        <taxon>Pseudomonadati</taxon>
        <taxon>Verrucomicrobiota</taxon>
        <taxon>Verrucomicrobiia</taxon>
        <taxon>Verrucomicrobiales</taxon>
        <taxon>Verrucomicrobiaceae</taxon>
        <taxon>Prosthecobacter</taxon>
    </lineage>
</organism>
<name>A0A1T4Z3K5_9BACT</name>
<evidence type="ECO:0000313" key="2">
    <source>
        <dbReference type="EMBL" id="SKB08428.1"/>
    </source>
</evidence>
<evidence type="ECO:0000256" key="1">
    <source>
        <dbReference type="SAM" id="Phobius"/>
    </source>
</evidence>
<keyword evidence="1" id="KW-0812">Transmembrane</keyword>
<reference evidence="3" key="1">
    <citation type="submission" date="2017-02" db="EMBL/GenBank/DDBJ databases">
        <authorList>
            <person name="Varghese N."/>
            <person name="Submissions S."/>
        </authorList>
    </citation>
    <scope>NUCLEOTIDE SEQUENCE [LARGE SCALE GENOMIC DNA]</scope>
    <source>
        <strain evidence="3">ATCC 700200</strain>
    </source>
</reference>
<feature type="transmembrane region" description="Helical" evidence="1">
    <location>
        <begin position="42"/>
        <end position="65"/>
    </location>
</feature>
<dbReference type="EMBL" id="FUYE01000027">
    <property type="protein sequence ID" value="SKB08428.1"/>
    <property type="molecule type" value="Genomic_DNA"/>
</dbReference>
<sequence length="225" mass="25263">MDSITFLTAFLVAGGAFTFWCSLKNDDWFFNFPGPSQALILVLGRPAARIFYLLFSLVLLGWGVVRMVDPPRRIPVAFIDEVARPGGVNLTDGSKALPELHQKRAEIRHLQTDATGWTSFWWPLHRNLPYFADARDSSLAGPDFSEGFHFRKRSVGNLMVEGRVLYFDANRVSCDNWLFSSHPLSSAAFAVVICTPEASQANGFSESLAVFYCRANTPLYQRLFD</sequence>
<accession>A0A1T4Z3K5</accession>
<dbReference type="AlphaFoldDB" id="A0A1T4Z3K5"/>
<keyword evidence="1" id="KW-1133">Transmembrane helix</keyword>
<keyword evidence="1" id="KW-0472">Membrane</keyword>
<dbReference type="Proteomes" id="UP000190774">
    <property type="component" value="Unassembled WGS sequence"/>
</dbReference>
<dbReference type="STRING" id="48467.SAMN02745166_04937"/>
<evidence type="ECO:0000313" key="3">
    <source>
        <dbReference type="Proteomes" id="UP000190774"/>
    </source>
</evidence>
<gene>
    <name evidence="2" type="ORF">SAMN02745166_04937</name>
</gene>
<dbReference type="RefSeq" id="WP_078816040.1">
    <property type="nucleotide sequence ID" value="NZ_FUYE01000027.1"/>
</dbReference>